<dbReference type="Pfam" id="PF25116">
    <property type="entry name" value="CBM87_Agd3"/>
    <property type="match status" value="1"/>
</dbReference>
<dbReference type="OrthoDB" id="5151256at2759"/>
<dbReference type="GeneID" id="25740526"/>
<name>A0A0D2JM80_9CHLO</name>
<accession>A0A0D2JM80</accession>
<dbReference type="KEGG" id="mng:MNEG_7650"/>
<sequence length="675" mass="72328">MYIEHKILVFTTPGFTEIDFLEAIFKGYGTPYDIARWDVDNVSPPKPDLTTLLWNADGSARYSSYIMFPHLEEASLMTKAEIDTLWDFARRTGARSLHVNIWLGTIGYGSYGTCTADQGSAMSFAAAAPAGVSGINFASAKLNYAGIYRCPATGPPSGQCALYNVPAIDGTAGNSGSIVTNCSVRPIVTQDADGAVVAALASYDDGRETMSFMHGCAAWSSTCLLLGHMALAWLTQNIIPGERAALLTVQTDDMFLSTYQDDTNTYFRIGPSDLNAHIAWQGSLRLPAGSSIKVEFPFNGNGILEFAGTPLVVDSGSCSGSDDYVALNCYCWLLGYAACPASQPEYCRNCTKDWAKPAGFGANNVPKPLPSSSNPNSWGLAISQDPLAAAVLGDTNGAASSFFFSHHTDKLGLTSRTVFSSQCMVTPGISGLTNGDALQGLWQNGLQCAVGDNTWAYLKNANNVHQMLYTTQAKNGFDNFAILPRWAAEIYFNCSTVAQNTALYHGIYPSITDYSIDAILARESTRVLSNLLALRKDPHMMHQANLRVESDGKSLVMRWIEAVLQKLTACVTWPVRSLKLDDLQQQFKLREQRDNCNLSYRLAVSTATNKVTAITVTSLPGATSGCSAPLTVAAGATVTGGVADTTDAVAPVYRVALTVGGAATIGTSLDWKPIQ</sequence>
<evidence type="ECO:0000259" key="1">
    <source>
        <dbReference type="Pfam" id="PF25115"/>
    </source>
</evidence>
<dbReference type="InterPro" id="IPR050788">
    <property type="entry name" value="Yeast_SRP1/TIP1_CWP"/>
</dbReference>
<protein>
    <submittedName>
        <fullName evidence="3">Uncharacterized protein</fullName>
    </submittedName>
</protein>
<dbReference type="InterPro" id="IPR056826">
    <property type="entry name" value="Agd3_CE"/>
</dbReference>
<dbReference type="GO" id="GO:0005199">
    <property type="term" value="F:structural constituent of cell wall"/>
    <property type="evidence" value="ECO:0007669"/>
    <property type="project" value="TreeGrafter"/>
</dbReference>
<dbReference type="PANTHER" id="PTHR31002">
    <property type="entry name" value="SERIPAUPERIN"/>
    <property type="match status" value="1"/>
</dbReference>
<dbReference type="AlphaFoldDB" id="A0A0D2JM80"/>
<proteinExistence type="predicted"/>
<feature type="domain" description="Agd3 deacetylase" evidence="1">
    <location>
        <begin position="247"/>
        <end position="309"/>
    </location>
</feature>
<keyword evidence="4" id="KW-1185">Reference proteome</keyword>
<dbReference type="InterPro" id="IPR056827">
    <property type="entry name" value="CBM87_Agd3"/>
</dbReference>
<dbReference type="Proteomes" id="UP000054498">
    <property type="component" value="Unassembled WGS sequence"/>
</dbReference>
<dbReference type="RefSeq" id="XP_013899332.1">
    <property type="nucleotide sequence ID" value="XM_014043878.1"/>
</dbReference>
<organism evidence="3 4">
    <name type="scientific">Monoraphidium neglectum</name>
    <dbReference type="NCBI Taxonomy" id="145388"/>
    <lineage>
        <taxon>Eukaryota</taxon>
        <taxon>Viridiplantae</taxon>
        <taxon>Chlorophyta</taxon>
        <taxon>core chlorophytes</taxon>
        <taxon>Chlorophyceae</taxon>
        <taxon>CS clade</taxon>
        <taxon>Sphaeropleales</taxon>
        <taxon>Selenastraceae</taxon>
        <taxon>Monoraphidium</taxon>
    </lineage>
</organism>
<evidence type="ECO:0000259" key="2">
    <source>
        <dbReference type="Pfam" id="PF25116"/>
    </source>
</evidence>
<dbReference type="Pfam" id="PF25115">
    <property type="entry name" value="Agd3_CE"/>
    <property type="match status" value="2"/>
</dbReference>
<gene>
    <name evidence="3" type="ORF">MNEG_7650</name>
</gene>
<evidence type="ECO:0000313" key="4">
    <source>
        <dbReference type="Proteomes" id="UP000054498"/>
    </source>
</evidence>
<evidence type="ECO:0000313" key="3">
    <source>
        <dbReference type="EMBL" id="KIZ00313.1"/>
    </source>
</evidence>
<reference evidence="3 4" key="1">
    <citation type="journal article" date="2013" name="BMC Genomics">
        <title>Reconstruction of the lipid metabolism for the microalga Monoraphidium neglectum from its genome sequence reveals characteristics suitable for biofuel production.</title>
        <authorList>
            <person name="Bogen C."/>
            <person name="Al-Dilaimi A."/>
            <person name="Albersmeier A."/>
            <person name="Wichmann J."/>
            <person name="Grundmann M."/>
            <person name="Rupp O."/>
            <person name="Lauersen K.J."/>
            <person name="Blifernez-Klassen O."/>
            <person name="Kalinowski J."/>
            <person name="Goesmann A."/>
            <person name="Mussgnug J.H."/>
            <person name="Kruse O."/>
        </authorList>
    </citation>
    <scope>NUCLEOTIDE SEQUENCE [LARGE SCALE GENOMIC DNA]</scope>
    <source>
        <strain evidence="3 4">SAG 48.87</strain>
    </source>
</reference>
<dbReference type="PANTHER" id="PTHR31002:SF34">
    <property type="entry name" value="CELL WALL PROTEIN CWP1-RELATED"/>
    <property type="match status" value="1"/>
</dbReference>
<dbReference type="STRING" id="145388.A0A0D2JM80"/>
<dbReference type="EMBL" id="KK101593">
    <property type="protein sequence ID" value="KIZ00313.1"/>
    <property type="molecule type" value="Genomic_DNA"/>
</dbReference>
<feature type="domain" description="Agd3 deacetylase" evidence="1">
    <location>
        <begin position="408"/>
        <end position="599"/>
    </location>
</feature>
<feature type="domain" description="Agd3 CBM87" evidence="2">
    <location>
        <begin position="4"/>
        <end position="233"/>
    </location>
</feature>